<name>A4CCP2_9GAMM</name>
<protein>
    <submittedName>
        <fullName evidence="2">Transport-associated protein</fullName>
    </submittedName>
</protein>
<feature type="domain" description="BON" evidence="1">
    <location>
        <begin position="59"/>
        <end position="127"/>
    </location>
</feature>
<dbReference type="PANTHER" id="PTHR34606:SF15">
    <property type="entry name" value="BON DOMAIN-CONTAINING PROTEIN"/>
    <property type="match status" value="1"/>
</dbReference>
<dbReference type="InterPro" id="IPR051686">
    <property type="entry name" value="Lipoprotein_DolP"/>
</dbReference>
<dbReference type="OrthoDB" id="7360581at2"/>
<evidence type="ECO:0000313" key="3">
    <source>
        <dbReference type="Proteomes" id="UP000006201"/>
    </source>
</evidence>
<dbReference type="eggNOG" id="COG2823">
    <property type="taxonomic scope" value="Bacteria"/>
</dbReference>
<evidence type="ECO:0000313" key="2">
    <source>
        <dbReference type="EMBL" id="EAR27335.1"/>
    </source>
</evidence>
<dbReference type="Gene3D" id="3.30.1340.30">
    <property type="match status" value="1"/>
</dbReference>
<dbReference type="InterPro" id="IPR014004">
    <property type="entry name" value="Transpt-assoc_nodulatn_dom_bac"/>
</dbReference>
<organism evidence="2 3">
    <name type="scientific">Pseudoalteromonas tunicata D2</name>
    <dbReference type="NCBI Taxonomy" id="87626"/>
    <lineage>
        <taxon>Bacteria</taxon>
        <taxon>Pseudomonadati</taxon>
        <taxon>Pseudomonadota</taxon>
        <taxon>Gammaproteobacteria</taxon>
        <taxon>Alteromonadales</taxon>
        <taxon>Pseudoalteromonadaceae</taxon>
        <taxon>Pseudoalteromonas</taxon>
    </lineage>
</organism>
<sequence length="130" mass="13535">MELFHVLKIVTVSALLTVSLSACEDAGKAQSAGKKIDQTVEKAGSKISDTADNLGMAINDTEITGKVKAAIFADPDLATLSISVDTKKGVVTLTGFVISAANSDMATVLSEEISGVKQVNNQLTIKPKQL</sequence>
<dbReference type="PROSITE" id="PS50914">
    <property type="entry name" value="BON"/>
    <property type="match status" value="1"/>
</dbReference>
<dbReference type="Proteomes" id="UP000006201">
    <property type="component" value="Unassembled WGS sequence"/>
</dbReference>
<proteinExistence type="predicted"/>
<keyword evidence="3" id="KW-1185">Reference proteome</keyword>
<dbReference type="InterPro" id="IPR007055">
    <property type="entry name" value="BON_dom"/>
</dbReference>
<dbReference type="RefSeq" id="WP_009838597.1">
    <property type="nucleotide sequence ID" value="NZ_AAOH01000006.1"/>
</dbReference>
<dbReference type="EMBL" id="AAOH01000006">
    <property type="protein sequence ID" value="EAR27335.1"/>
    <property type="molecule type" value="Genomic_DNA"/>
</dbReference>
<dbReference type="HOGENOM" id="CLU_121933_0_0_6"/>
<dbReference type="Pfam" id="PF04972">
    <property type="entry name" value="BON"/>
    <property type="match status" value="1"/>
</dbReference>
<reference evidence="2 3" key="1">
    <citation type="submission" date="2006-02" db="EMBL/GenBank/DDBJ databases">
        <authorList>
            <person name="Moran M.A."/>
            <person name="Kjelleberg S."/>
            <person name="Egan S."/>
            <person name="Saunders N."/>
            <person name="Thomas T."/>
            <person name="Ferriera S."/>
            <person name="Johnson J."/>
            <person name="Kravitz S."/>
            <person name="Halpern A."/>
            <person name="Remington K."/>
            <person name="Beeson K."/>
            <person name="Tran B."/>
            <person name="Rogers Y.-H."/>
            <person name="Friedman R."/>
            <person name="Venter J.C."/>
        </authorList>
    </citation>
    <scope>NUCLEOTIDE SEQUENCE [LARGE SCALE GENOMIC DNA]</scope>
    <source>
        <strain evidence="2 3">D2</strain>
    </source>
</reference>
<accession>A4CCP2</accession>
<dbReference type="STRING" id="87626.PTD2_14887"/>
<gene>
    <name evidence="2" type="ORF">PTD2_14887</name>
</gene>
<dbReference type="PANTHER" id="PTHR34606">
    <property type="entry name" value="BON DOMAIN-CONTAINING PROTEIN"/>
    <property type="match status" value="1"/>
</dbReference>
<evidence type="ECO:0000259" key="1">
    <source>
        <dbReference type="PROSITE" id="PS50914"/>
    </source>
</evidence>
<comment type="caution">
    <text evidence="2">The sequence shown here is derived from an EMBL/GenBank/DDBJ whole genome shotgun (WGS) entry which is preliminary data.</text>
</comment>
<dbReference type="SMART" id="SM00749">
    <property type="entry name" value="BON"/>
    <property type="match status" value="1"/>
</dbReference>
<dbReference type="AlphaFoldDB" id="A4CCP2"/>